<sequence length="77" mass="8872">MSTRAASLPPTPPRPPQLQVAWERHAEAHHNVSVRHPVFFTEKLRRPPAVLNPGMGLNPTAHVRLEAIRRWVHKWHV</sequence>
<comment type="caution">
    <text evidence="1">The sequence shown here is derived from an EMBL/GenBank/DDBJ whole genome shotgun (WGS) entry which is preliminary data.</text>
</comment>
<evidence type="ECO:0000313" key="1">
    <source>
        <dbReference type="EMBL" id="TDZ14771.1"/>
    </source>
</evidence>
<dbReference type="EMBL" id="AMCV02000048">
    <property type="protein sequence ID" value="TDZ14771.1"/>
    <property type="molecule type" value="Genomic_DNA"/>
</dbReference>
<gene>
    <name evidence="1" type="ORF">Cob_v012376</name>
</gene>
<dbReference type="STRING" id="1213857.A0A484FB21"/>
<dbReference type="Proteomes" id="UP000014480">
    <property type="component" value="Unassembled WGS sequence"/>
</dbReference>
<organism evidence="1 2">
    <name type="scientific">Colletotrichum orbiculare (strain 104-T / ATCC 96160 / CBS 514.97 / LARS 414 / MAFF 240422)</name>
    <name type="common">Cucumber anthracnose fungus</name>
    <name type="synonym">Colletotrichum lagenarium</name>
    <dbReference type="NCBI Taxonomy" id="1213857"/>
    <lineage>
        <taxon>Eukaryota</taxon>
        <taxon>Fungi</taxon>
        <taxon>Dikarya</taxon>
        <taxon>Ascomycota</taxon>
        <taxon>Pezizomycotina</taxon>
        <taxon>Sordariomycetes</taxon>
        <taxon>Hypocreomycetidae</taxon>
        <taxon>Glomerellales</taxon>
        <taxon>Glomerellaceae</taxon>
        <taxon>Colletotrichum</taxon>
        <taxon>Colletotrichum orbiculare species complex</taxon>
    </lineage>
</organism>
<proteinExistence type="predicted"/>
<reference evidence="2" key="2">
    <citation type="journal article" date="2019" name="Mol. Plant Microbe Interact.">
        <title>Genome sequence resources for four phytopathogenic fungi from the Colletotrichum orbiculare species complex.</title>
        <authorList>
            <person name="Gan P."/>
            <person name="Tsushima A."/>
            <person name="Narusaka M."/>
            <person name="Narusaka Y."/>
            <person name="Takano Y."/>
            <person name="Kubo Y."/>
            <person name="Shirasu K."/>
        </authorList>
    </citation>
    <scope>GENOME REANNOTATION</scope>
    <source>
        <strain evidence="2">104-T / ATCC 96160 / CBS 514.97 / LARS 414 / MAFF 240422</strain>
    </source>
</reference>
<protein>
    <submittedName>
        <fullName evidence="1">Uncharacterized protein</fullName>
    </submittedName>
</protein>
<dbReference type="OrthoDB" id="3535086at2759"/>
<accession>A0A484FB21</accession>
<evidence type="ECO:0000313" key="2">
    <source>
        <dbReference type="Proteomes" id="UP000014480"/>
    </source>
</evidence>
<dbReference type="AlphaFoldDB" id="A0A484FB21"/>
<name>A0A484FB21_COLOR</name>
<keyword evidence="2" id="KW-1185">Reference proteome</keyword>
<reference evidence="2" key="1">
    <citation type="journal article" date="2013" name="New Phytol.">
        <title>Comparative genomic and transcriptomic analyses reveal the hemibiotrophic stage shift of Colletotrichum fungi.</title>
        <authorList>
            <person name="Gan P."/>
            <person name="Ikeda K."/>
            <person name="Irieda H."/>
            <person name="Narusaka M."/>
            <person name="O'Connell R.J."/>
            <person name="Narusaka Y."/>
            <person name="Takano Y."/>
            <person name="Kubo Y."/>
            <person name="Shirasu K."/>
        </authorList>
    </citation>
    <scope>NUCLEOTIDE SEQUENCE [LARGE SCALE GENOMIC DNA]</scope>
    <source>
        <strain evidence="2">104-T / ATCC 96160 / CBS 514.97 / LARS 414 / MAFF 240422</strain>
    </source>
</reference>